<organism evidence="6">
    <name type="scientific">Serpula lacrymans var. lacrymans (strain S7.9)</name>
    <name type="common">Dry rot fungus</name>
    <dbReference type="NCBI Taxonomy" id="578457"/>
    <lineage>
        <taxon>Eukaryota</taxon>
        <taxon>Fungi</taxon>
        <taxon>Dikarya</taxon>
        <taxon>Basidiomycota</taxon>
        <taxon>Agaricomycotina</taxon>
        <taxon>Agaricomycetes</taxon>
        <taxon>Agaricomycetidae</taxon>
        <taxon>Boletales</taxon>
        <taxon>Coniophorineae</taxon>
        <taxon>Serpulaceae</taxon>
        <taxon>Serpula</taxon>
    </lineage>
</organism>
<feature type="region of interest" description="Disordered" evidence="2">
    <location>
        <begin position="1"/>
        <end position="27"/>
    </location>
</feature>
<dbReference type="OrthoDB" id="206700at2759"/>
<dbReference type="SMART" id="SM00164">
    <property type="entry name" value="TBC"/>
    <property type="match status" value="1"/>
</dbReference>
<dbReference type="EMBL" id="GL945429">
    <property type="protein sequence ID" value="EGO29887.1"/>
    <property type="molecule type" value="Genomic_DNA"/>
</dbReference>
<dbReference type="Pfam" id="PF00566">
    <property type="entry name" value="RabGAP-TBC"/>
    <property type="match status" value="1"/>
</dbReference>
<dbReference type="Gene3D" id="1.10.8.1310">
    <property type="match status" value="1"/>
</dbReference>
<gene>
    <name evidence="5" type="ORF">SERLADRAFT_413191</name>
</gene>
<dbReference type="GO" id="GO:0005789">
    <property type="term" value="C:endoplasmic reticulum membrane"/>
    <property type="evidence" value="ECO:0007669"/>
    <property type="project" value="TreeGrafter"/>
</dbReference>
<dbReference type="KEGG" id="sla:SERLADRAFT_413191"/>
<feature type="compositionally biased region" description="Low complexity" evidence="2">
    <location>
        <begin position="557"/>
        <end position="566"/>
    </location>
</feature>
<evidence type="ECO:0000313" key="5">
    <source>
        <dbReference type="EMBL" id="EGO29887.1"/>
    </source>
</evidence>
<dbReference type="PANTHER" id="PTHR20913">
    <property type="entry name" value="TBC1 DOMAIN FAMILY MEMBER 20/GTPASE"/>
    <property type="match status" value="1"/>
</dbReference>
<accession>F8NH30</accession>
<keyword evidence="1" id="KW-0343">GTPase activation</keyword>
<feature type="compositionally biased region" description="Acidic residues" evidence="2">
    <location>
        <begin position="545"/>
        <end position="556"/>
    </location>
</feature>
<feature type="compositionally biased region" description="Polar residues" evidence="2">
    <location>
        <begin position="334"/>
        <end position="349"/>
    </location>
</feature>
<keyword evidence="3" id="KW-0812">Transmembrane</keyword>
<feature type="compositionally biased region" description="Basic and acidic residues" evidence="2">
    <location>
        <begin position="304"/>
        <end position="331"/>
    </location>
</feature>
<sequence>MSSISVQSASKFTSSGQPDSARVGDDELDWRKLRNQSLLPGGFGADRVSIWPKLLHVDTQSSNSPPGADISASRDSDDAGEDTTSVVVEPHEDERQIRLDTERSFVLYPVDHKGDRGRLQIYLYNLIVSVFRKRRRLHYFQGYHDIITVLFLTLPRELQLPCAEKLSLHRLRDSMGLTLEPVLGLLRILKNLIRLADPSLATILENTSPLPFYALPNLLTLFSHDTSTLPLIQHIFDYLLCRPPIAVVYLAAAVIMARKEQVEALQREGEDGMIHSLLNGLPELCEGIEDENRKSISTGPDITARNEIDSSLVDKPEATKEAPKAEEKVELPESTPNPLSDASTPNSLVDQEAIDGDQSRASGSPSAHDILPWSGPAHEGTHSAILPKDDIAMEHANNLNTAENGIGASSREEKPIHPIEKECIPTPEAEQPSESHENSQDRISDELHDEKHALLASPAASDADPDEYSQSPRKKRPPPIPLPSLLIHANQLFADYPPSHPLLAIPAIMGPRSVVHTWSEGHTVEKDDDEAEGWVGGEGIVLPYVEEEDEEDEVSELDSSGISSKSRSSKSKFSKDTKEKRSRRVLKKRRRFVIAGVEKRTMVAGAVLVLGVAMAVYGIRMGGVRHGNGHVGKVEWRRVKGWFMNAGERILDGFGGGFGFGFGVV</sequence>
<feature type="region of interest" description="Disordered" evidence="2">
    <location>
        <begin position="292"/>
        <end position="383"/>
    </location>
</feature>
<dbReference type="RefSeq" id="XP_007314129.1">
    <property type="nucleotide sequence ID" value="XM_007314067.1"/>
</dbReference>
<dbReference type="Gene3D" id="1.10.472.80">
    <property type="entry name" value="Ypt/Rab-GAP domain of gyp1p, domain 3"/>
    <property type="match status" value="1"/>
</dbReference>
<dbReference type="PANTHER" id="PTHR20913:SF7">
    <property type="entry name" value="RE60063P"/>
    <property type="match status" value="1"/>
</dbReference>
<dbReference type="InterPro" id="IPR000195">
    <property type="entry name" value="Rab-GAP-TBC_dom"/>
</dbReference>
<feature type="region of interest" description="Disordered" evidence="2">
    <location>
        <begin position="456"/>
        <end position="482"/>
    </location>
</feature>
<evidence type="ECO:0000256" key="1">
    <source>
        <dbReference type="ARBA" id="ARBA00022468"/>
    </source>
</evidence>
<dbReference type="InterPro" id="IPR035969">
    <property type="entry name" value="Rab-GAP_TBC_sf"/>
</dbReference>
<dbReference type="PROSITE" id="PS50086">
    <property type="entry name" value="TBC_RABGAP"/>
    <property type="match status" value="1"/>
</dbReference>
<dbReference type="InterPro" id="IPR045913">
    <property type="entry name" value="TBC20/Gyp8-like"/>
</dbReference>
<keyword evidence="3" id="KW-0472">Membrane</keyword>
<feature type="compositionally biased region" description="Polar residues" evidence="2">
    <location>
        <begin position="1"/>
        <end position="18"/>
    </location>
</feature>
<keyword evidence="3" id="KW-1133">Transmembrane helix</keyword>
<feature type="region of interest" description="Disordered" evidence="2">
    <location>
        <begin position="545"/>
        <end position="584"/>
    </location>
</feature>
<reference evidence="6" key="1">
    <citation type="journal article" date="2011" name="Science">
        <title>The plant cell wall-decomposing machinery underlies the functional diversity of forest fungi.</title>
        <authorList>
            <person name="Eastwood D.C."/>
            <person name="Floudas D."/>
            <person name="Binder M."/>
            <person name="Majcherczyk A."/>
            <person name="Schneider P."/>
            <person name="Aerts A."/>
            <person name="Asiegbu F.O."/>
            <person name="Baker S.E."/>
            <person name="Barry K."/>
            <person name="Bendiksby M."/>
            <person name="Blumentritt M."/>
            <person name="Coutinho P.M."/>
            <person name="Cullen D."/>
            <person name="de Vries R.P."/>
            <person name="Gathman A."/>
            <person name="Goodell B."/>
            <person name="Henrissat B."/>
            <person name="Ihrmark K."/>
            <person name="Kauserud H."/>
            <person name="Kohler A."/>
            <person name="LaButti K."/>
            <person name="Lapidus A."/>
            <person name="Lavin J.L."/>
            <person name="Lee Y.-H."/>
            <person name="Lindquist E."/>
            <person name="Lilly W."/>
            <person name="Lucas S."/>
            <person name="Morin E."/>
            <person name="Murat C."/>
            <person name="Oguiza J.A."/>
            <person name="Park J."/>
            <person name="Pisabarro A.G."/>
            <person name="Riley R."/>
            <person name="Rosling A."/>
            <person name="Salamov A."/>
            <person name="Schmidt O."/>
            <person name="Schmutz J."/>
            <person name="Skrede I."/>
            <person name="Stenlid J."/>
            <person name="Wiebenga A."/>
            <person name="Xie X."/>
            <person name="Kuees U."/>
            <person name="Hibbett D.S."/>
            <person name="Hoffmeister D."/>
            <person name="Hoegberg N."/>
            <person name="Martin F."/>
            <person name="Grigoriev I.V."/>
            <person name="Watkinson S.C."/>
        </authorList>
    </citation>
    <scope>NUCLEOTIDE SEQUENCE [LARGE SCALE GENOMIC DNA]</scope>
    <source>
        <strain evidence="6">S7.9</strain>
    </source>
</reference>
<dbReference type="Proteomes" id="UP000008064">
    <property type="component" value="Unassembled WGS sequence"/>
</dbReference>
<dbReference type="GO" id="GO:0005096">
    <property type="term" value="F:GTPase activator activity"/>
    <property type="evidence" value="ECO:0007669"/>
    <property type="project" value="UniProtKB-KW"/>
</dbReference>
<dbReference type="AlphaFoldDB" id="F8NH30"/>
<dbReference type="GeneID" id="18813129"/>
<evidence type="ECO:0000259" key="4">
    <source>
        <dbReference type="PROSITE" id="PS50086"/>
    </source>
</evidence>
<proteinExistence type="predicted"/>
<protein>
    <recommendedName>
        <fullName evidence="4">Rab-GAP TBC domain-containing protein</fullName>
    </recommendedName>
</protein>
<feature type="region of interest" description="Disordered" evidence="2">
    <location>
        <begin position="59"/>
        <end position="91"/>
    </location>
</feature>
<evidence type="ECO:0000256" key="3">
    <source>
        <dbReference type="SAM" id="Phobius"/>
    </source>
</evidence>
<evidence type="ECO:0000313" key="6">
    <source>
        <dbReference type="Proteomes" id="UP000008064"/>
    </source>
</evidence>
<feature type="domain" description="Rab-GAP TBC" evidence="4">
    <location>
        <begin position="41"/>
        <end position="243"/>
    </location>
</feature>
<feature type="transmembrane region" description="Helical" evidence="3">
    <location>
        <begin position="601"/>
        <end position="619"/>
    </location>
</feature>
<dbReference type="GO" id="GO:0006888">
    <property type="term" value="P:endoplasmic reticulum to Golgi vesicle-mediated transport"/>
    <property type="evidence" value="ECO:0007669"/>
    <property type="project" value="TreeGrafter"/>
</dbReference>
<name>F8NH30_SERL9</name>
<dbReference type="SUPFAM" id="SSF47923">
    <property type="entry name" value="Ypt/Rab-GAP domain of gyp1p"/>
    <property type="match status" value="2"/>
</dbReference>
<dbReference type="HOGENOM" id="CLU_024796_1_0_1"/>
<evidence type="ECO:0000256" key="2">
    <source>
        <dbReference type="SAM" id="MobiDB-lite"/>
    </source>
</evidence>